<feature type="signal peptide" evidence="1">
    <location>
        <begin position="1"/>
        <end position="22"/>
    </location>
</feature>
<reference evidence="2 3" key="1">
    <citation type="submission" date="2020-06" db="EMBL/GenBank/DDBJ databases">
        <authorList>
            <person name="Li R."/>
            <person name="Bekaert M."/>
        </authorList>
    </citation>
    <scope>NUCLEOTIDE SEQUENCE [LARGE SCALE GENOMIC DNA]</scope>
    <source>
        <strain evidence="3">wild</strain>
    </source>
</reference>
<dbReference type="OrthoDB" id="10376755at2759"/>
<keyword evidence="1" id="KW-0732">Signal</keyword>
<evidence type="ECO:0000313" key="3">
    <source>
        <dbReference type="Proteomes" id="UP000507470"/>
    </source>
</evidence>
<evidence type="ECO:0000313" key="2">
    <source>
        <dbReference type="EMBL" id="CAC5410414.1"/>
    </source>
</evidence>
<feature type="chain" id="PRO_5026826396" evidence="1">
    <location>
        <begin position="23"/>
        <end position="305"/>
    </location>
</feature>
<gene>
    <name evidence="2" type="ORF">MCOR_43601</name>
</gene>
<proteinExistence type="predicted"/>
<organism evidence="2 3">
    <name type="scientific">Mytilus coruscus</name>
    <name type="common">Sea mussel</name>
    <dbReference type="NCBI Taxonomy" id="42192"/>
    <lineage>
        <taxon>Eukaryota</taxon>
        <taxon>Metazoa</taxon>
        <taxon>Spiralia</taxon>
        <taxon>Lophotrochozoa</taxon>
        <taxon>Mollusca</taxon>
        <taxon>Bivalvia</taxon>
        <taxon>Autobranchia</taxon>
        <taxon>Pteriomorphia</taxon>
        <taxon>Mytilida</taxon>
        <taxon>Mytiloidea</taxon>
        <taxon>Mytilidae</taxon>
        <taxon>Mytilinae</taxon>
        <taxon>Mytilus</taxon>
    </lineage>
</organism>
<dbReference type="EMBL" id="CACVKT020007770">
    <property type="protein sequence ID" value="CAC5410414.1"/>
    <property type="molecule type" value="Genomic_DNA"/>
</dbReference>
<protein>
    <submittedName>
        <fullName evidence="2">Uncharacterized protein</fullName>
    </submittedName>
</protein>
<evidence type="ECO:0000256" key="1">
    <source>
        <dbReference type="SAM" id="SignalP"/>
    </source>
</evidence>
<keyword evidence="3" id="KW-1185">Reference proteome</keyword>
<dbReference type="Proteomes" id="UP000507470">
    <property type="component" value="Unassembled WGS sequence"/>
</dbReference>
<dbReference type="AlphaFoldDB" id="A0A6J8DT47"/>
<sequence>MYKTSVLFLCCMVVGHITPTKGQCSLPVSLQNQYFRSFTGLASWPFSESAGQFFTDYVTYDALTPATFMGESPPRYDCKQKSGDYYLFKSESEIMDSLENKHLFLCMKLTEIDFGKYVLYYFREMATSPAGVSKGSISIRPSNSEDPDLCDICKMHDGVPGDSDYHILVLPTTTPEVPSPVPTVGCGIPPECPGFNEDAQCVMDMPPTPIEIFCQFFLDNLEVTTGNKRGVQVRGQHVLKDLMTRHRKNWGKKGKKGKKKWHYWKPKFESESESNSFEENVCSCPEFDVLITACEEIIDDGPIIL</sequence>
<accession>A0A6J8DT47</accession>
<name>A0A6J8DT47_MYTCO</name>